<organism evidence="1 2">
    <name type="scientific">Pyricularia oryzae</name>
    <name type="common">Rice blast fungus</name>
    <name type="synonym">Magnaporthe oryzae</name>
    <dbReference type="NCBI Taxonomy" id="318829"/>
    <lineage>
        <taxon>Eukaryota</taxon>
        <taxon>Fungi</taxon>
        <taxon>Dikarya</taxon>
        <taxon>Ascomycota</taxon>
        <taxon>Pezizomycotina</taxon>
        <taxon>Sordariomycetes</taxon>
        <taxon>Sordariomycetidae</taxon>
        <taxon>Magnaporthales</taxon>
        <taxon>Pyriculariaceae</taxon>
        <taxon>Pyricularia</taxon>
    </lineage>
</organism>
<dbReference type="Proteomes" id="UP000294847">
    <property type="component" value="Chromosome 4"/>
</dbReference>
<gene>
    <name evidence="1" type="ORF">PoMZ_07843</name>
</gene>
<dbReference type="EMBL" id="CP034207">
    <property type="protein sequence ID" value="QBZ60899.1"/>
    <property type="molecule type" value="Genomic_DNA"/>
</dbReference>
<dbReference type="AlphaFoldDB" id="A0A4P7NG48"/>
<accession>A0A4P7NG48</accession>
<name>A0A4P7NG48_PYROR</name>
<dbReference type="AntiFam" id="ANF00178">
    <property type="entry name" value="Shadow ORF (opposite dhbF)"/>
</dbReference>
<evidence type="ECO:0000313" key="2">
    <source>
        <dbReference type="Proteomes" id="UP000294847"/>
    </source>
</evidence>
<evidence type="ECO:0000313" key="1">
    <source>
        <dbReference type="EMBL" id="QBZ60899.1"/>
    </source>
</evidence>
<sequence length="190" mass="21066">MQGGRGHRRQAILGWHRQVLRGSVGLVKNHKGNFRLDQTGVGSVSYHNGWVGVVNNITEKLRRICEFEDQECTARAEGGETGNDVVGAASQQHADEAVSANTLLSQAVGKKAGLPLQLRIRQCRGLVFQSYSVRRRGCLFAEQRRQVLVHIKDRHLCKRQCSLRGLDTGAESWGSRKPFADACRGNGTYK</sequence>
<protein>
    <submittedName>
        <fullName evidence="1">Uncharacterized protein</fullName>
    </submittedName>
</protein>
<proteinExistence type="predicted"/>
<reference evidence="1 2" key="1">
    <citation type="journal article" date="2019" name="Mol. Biol. Evol.">
        <title>Blast fungal genomes show frequent chromosomal changes, gene gains and losses, and effector gene turnover.</title>
        <authorList>
            <person name="Gomez Luciano L.B."/>
            <person name="Jason Tsai I."/>
            <person name="Chuma I."/>
            <person name="Tosa Y."/>
            <person name="Chen Y.H."/>
            <person name="Li J.Y."/>
            <person name="Li M.Y."/>
            <person name="Jade Lu M.Y."/>
            <person name="Nakayashiki H."/>
            <person name="Li W.H."/>
        </authorList>
    </citation>
    <scope>NUCLEOTIDE SEQUENCE [LARGE SCALE GENOMIC DNA]</scope>
    <source>
        <strain evidence="1">MZ5-1-6</strain>
    </source>
</reference>